<keyword evidence="4" id="KW-1185">Reference proteome</keyword>
<evidence type="ECO:0000313" key="3">
    <source>
        <dbReference type="EMBL" id="VDK27238.1"/>
    </source>
</evidence>
<evidence type="ECO:0000313" key="5">
    <source>
        <dbReference type="WBParaSite" id="ASIM_0000676401-mRNA-1"/>
    </source>
</evidence>
<protein>
    <submittedName>
        <fullName evidence="5">Lysosomal protective protein (inferred by orthology to a human protein)</fullName>
    </submittedName>
</protein>
<proteinExistence type="inferred from homology"/>
<keyword evidence="2" id="KW-0732">Signal</keyword>
<accession>A0A0M3JGK9</accession>
<reference evidence="3 4" key="2">
    <citation type="submission" date="2018-11" db="EMBL/GenBank/DDBJ databases">
        <authorList>
            <consortium name="Pathogen Informatics"/>
        </authorList>
    </citation>
    <scope>NUCLEOTIDE SEQUENCE [LARGE SCALE GENOMIC DNA]</scope>
</reference>
<dbReference type="OrthoDB" id="735686at2759"/>
<dbReference type="SUPFAM" id="SSF53474">
    <property type="entry name" value="alpha/beta-Hydrolases"/>
    <property type="match status" value="1"/>
</dbReference>
<dbReference type="InterPro" id="IPR001563">
    <property type="entry name" value="Peptidase_S10"/>
</dbReference>
<dbReference type="GO" id="GO:0006508">
    <property type="term" value="P:proteolysis"/>
    <property type="evidence" value="ECO:0007669"/>
    <property type="project" value="InterPro"/>
</dbReference>
<feature type="signal peptide" evidence="2">
    <location>
        <begin position="1"/>
        <end position="22"/>
    </location>
</feature>
<feature type="chain" id="PRO_5043120879" evidence="2">
    <location>
        <begin position="23"/>
        <end position="113"/>
    </location>
</feature>
<organism evidence="5">
    <name type="scientific">Anisakis simplex</name>
    <name type="common">Herring worm</name>
    <dbReference type="NCBI Taxonomy" id="6269"/>
    <lineage>
        <taxon>Eukaryota</taxon>
        <taxon>Metazoa</taxon>
        <taxon>Ecdysozoa</taxon>
        <taxon>Nematoda</taxon>
        <taxon>Chromadorea</taxon>
        <taxon>Rhabditida</taxon>
        <taxon>Spirurina</taxon>
        <taxon>Ascaridomorpha</taxon>
        <taxon>Ascaridoidea</taxon>
        <taxon>Anisakidae</taxon>
        <taxon>Anisakis</taxon>
        <taxon>Anisakis simplex complex</taxon>
    </lineage>
</organism>
<reference evidence="5" key="1">
    <citation type="submission" date="2017-02" db="UniProtKB">
        <authorList>
            <consortium name="WormBaseParasite"/>
        </authorList>
    </citation>
    <scope>IDENTIFICATION</scope>
</reference>
<dbReference type="Proteomes" id="UP000267096">
    <property type="component" value="Unassembled WGS sequence"/>
</dbReference>
<evidence type="ECO:0000256" key="2">
    <source>
        <dbReference type="SAM" id="SignalP"/>
    </source>
</evidence>
<gene>
    <name evidence="3" type="ORF">ASIM_LOCUS6541</name>
</gene>
<comment type="similarity">
    <text evidence="1">Belongs to the peptidase S10 family.</text>
</comment>
<dbReference type="EMBL" id="UYRR01014359">
    <property type="protein sequence ID" value="VDK27238.1"/>
    <property type="molecule type" value="Genomic_DNA"/>
</dbReference>
<dbReference type="InterPro" id="IPR029058">
    <property type="entry name" value="AB_hydrolase_fold"/>
</dbReference>
<dbReference type="GO" id="GO:0004185">
    <property type="term" value="F:serine-type carboxypeptidase activity"/>
    <property type="evidence" value="ECO:0007669"/>
    <property type="project" value="InterPro"/>
</dbReference>
<sequence length="113" mass="12296">MTGPGLLLVAISLLAFASRNNGDKAADFIDNLPGLTFDPGFKQYSGFLPTKAGDYLHYWFVESQNDPSTDPLIVWFNGGPGCSSVGGFLTELGPFRVNPDGVTLFENIYSWNK</sequence>
<evidence type="ECO:0000256" key="1">
    <source>
        <dbReference type="ARBA" id="ARBA00009431"/>
    </source>
</evidence>
<dbReference type="PANTHER" id="PTHR11802">
    <property type="entry name" value="SERINE PROTEASE FAMILY S10 SERINE CARBOXYPEPTIDASE"/>
    <property type="match status" value="1"/>
</dbReference>
<name>A0A0M3JGK9_ANISI</name>
<evidence type="ECO:0000313" key="4">
    <source>
        <dbReference type="Proteomes" id="UP000267096"/>
    </source>
</evidence>
<dbReference type="AlphaFoldDB" id="A0A0M3JGK9"/>
<dbReference type="PANTHER" id="PTHR11802:SF480">
    <property type="entry name" value="CARBOXYPEPTIDASE"/>
    <property type="match status" value="1"/>
</dbReference>
<dbReference type="WBParaSite" id="ASIM_0000676401-mRNA-1">
    <property type="protein sequence ID" value="ASIM_0000676401-mRNA-1"/>
    <property type="gene ID" value="ASIM_0000676401"/>
</dbReference>
<dbReference type="Pfam" id="PF00450">
    <property type="entry name" value="Peptidase_S10"/>
    <property type="match status" value="1"/>
</dbReference>
<dbReference type="Gene3D" id="3.40.50.1820">
    <property type="entry name" value="alpha/beta hydrolase"/>
    <property type="match status" value="1"/>
</dbReference>